<evidence type="ECO:0000313" key="9">
    <source>
        <dbReference type="Proteomes" id="UP000183760"/>
    </source>
</evidence>
<feature type="transmembrane region" description="Helical" evidence="5">
    <location>
        <begin position="314"/>
        <end position="339"/>
    </location>
</feature>
<evidence type="ECO:0000256" key="5">
    <source>
        <dbReference type="SAM" id="Phobius"/>
    </source>
</evidence>
<evidence type="ECO:0000259" key="6">
    <source>
        <dbReference type="PROSITE" id="PS51012"/>
    </source>
</evidence>
<name>A0A511TBU2_MYXFU</name>
<dbReference type="PANTHER" id="PTHR43027:SF2">
    <property type="entry name" value="TRANSPORT PERMEASE PROTEIN"/>
    <property type="match status" value="1"/>
</dbReference>
<gene>
    <name evidence="7" type="ORF">MFU01_66820</name>
    <name evidence="8" type="ORF">SAMN05443572_11510</name>
</gene>
<dbReference type="InterPro" id="IPR047817">
    <property type="entry name" value="ABC2_TM_bact-type"/>
</dbReference>
<dbReference type="EMBL" id="FOIB01000015">
    <property type="protein sequence ID" value="SEU40161.1"/>
    <property type="molecule type" value="Genomic_DNA"/>
</dbReference>
<dbReference type="Pfam" id="PF12698">
    <property type="entry name" value="ABC2_membrane_3"/>
    <property type="match status" value="1"/>
</dbReference>
<evidence type="ECO:0000256" key="2">
    <source>
        <dbReference type="ARBA" id="ARBA00022692"/>
    </source>
</evidence>
<protein>
    <submittedName>
        <fullName evidence="7">ABC transporter permease</fullName>
    </submittedName>
    <submittedName>
        <fullName evidence="8">ABC-type multidrug transport system, permease component</fullName>
    </submittedName>
</protein>
<feature type="transmembrane region" description="Helical" evidence="5">
    <location>
        <begin position="226"/>
        <end position="250"/>
    </location>
</feature>
<reference evidence="8 9" key="1">
    <citation type="submission" date="2016-10" db="EMBL/GenBank/DDBJ databases">
        <authorList>
            <person name="Varghese N."/>
            <person name="Submissions S."/>
        </authorList>
    </citation>
    <scope>NUCLEOTIDE SEQUENCE [LARGE SCALE GENOMIC DNA]</scope>
    <source>
        <strain evidence="8 9">DSM 16525</strain>
    </source>
</reference>
<dbReference type="PANTHER" id="PTHR43027">
    <property type="entry name" value="DOXORUBICIN RESISTANCE ABC TRANSPORTER PERMEASE PROTEIN DRRC-RELATED"/>
    <property type="match status" value="1"/>
</dbReference>
<evidence type="ECO:0000256" key="3">
    <source>
        <dbReference type="ARBA" id="ARBA00022989"/>
    </source>
</evidence>
<evidence type="ECO:0000313" key="8">
    <source>
        <dbReference type="EMBL" id="SEU40161.1"/>
    </source>
</evidence>
<keyword evidence="2 5" id="KW-0812">Transmembrane</keyword>
<reference evidence="7 10" key="2">
    <citation type="submission" date="2019-07" db="EMBL/GenBank/DDBJ databases">
        <title>Whole genome shotgun sequence of Myxococcus fulvus NBRC 100333.</title>
        <authorList>
            <person name="Hosoyama A."/>
            <person name="Uohara A."/>
            <person name="Ohji S."/>
            <person name="Ichikawa N."/>
        </authorList>
    </citation>
    <scope>NUCLEOTIDE SEQUENCE [LARGE SCALE GENOMIC DNA]</scope>
    <source>
        <strain evidence="7 10">NBRC 100333</strain>
    </source>
</reference>
<dbReference type="GO" id="GO:0016020">
    <property type="term" value="C:membrane"/>
    <property type="evidence" value="ECO:0007669"/>
    <property type="project" value="UniProtKB-SubCell"/>
</dbReference>
<sequence length="342" mass="37152">MGSLGQLVLMRLRVLWRQPEVLFWTFVFPIVTTLVLGLAFRNESLGPVRVAIAQGEGATELSARLAGTPELEVETLELIEARRQLARGRVMLVLVPGTPEPEALVDPSQAEGRTARLLVMQALSRAPDAPRLEAVRTTPVSEPGNRYIDFLIPGLLGMSLMSSSLWALAVPLVSMRGGKLLKRLAGTPMSRTHFFLAFLLGRTAFAVLEVAFFCAFARWLFGVPMFGSYGALLGMGLLGAMCFASLALLVSIRAHNEEAVGGLVNLVSMPMLFLSGVFFASDNFPGWLQPVIHALPLTALNDSLRAIMLEGTSLMALGPAMLVLAAWTVLPLVVALRWFRWV</sequence>
<feature type="transmembrane region" description="Helical" evidence="5">
    <location>
        <begin position="150"/>
        <end position="173"/>
    </location>
</feature>
<feature type="transmembrane region" description="Helical" evidence="5">
    <location>
        <begin position="262"/>
        <end position="281"/>
    </location>
</feature>
<comment type="caution">
    <text evidence="7">The sequence shown here is derived from an EMBL/GenBank/DDBJ whole genome shotgun (WGS) entry which is preliminary data.</text>
</comment>
<keyword evidence="9" id="KW-1185">Reference proteome</keyword>
<feature type="transmembrane region" description="Helical" evidence="5">
    <location>
        <begin position="194"/>
        <end position="220"/>
    </location>
</feature>
<dbReference type="STRING" id="1334629.MFUL124B02_09690"/>
<evidence type="ECO:0000313" key="7">
    <source>
        <dbReference type="EMBL" id="GEN11645.1"/>
    </source>
</evidence>
<dbReference type="Proteomes" id="UP000321514">
    <property type="component" value="Unassembled WGS sequence"/>
</dbReference>
<dbReference type="EMBL" id="BJXR01000049">
    <property type="protein sequence ID" value="GEN11645.1"/>
    <property type="molecule type" value="Genomic_DNA"/>
</dbReference>
<dbReference type="Proteomes" id="UP000183760">
    <property type="component" value="Unassembled WGS sequence"/>
</dbReference>
<comment type="subcellular location">
    <subcellularLocation>
        <location evidence="1">Membrane</location>
        <topology evidence="1">Multi-pass membrane protein</topology>
    </subcellularLocation>
</comment>
<accession>A0A511TBU2</accession>
<evidence type="ECO:0000256" key="4">
    <source>
        <dbReference type="ARBA" id="ARBA00023136"/>
    </source>
</evidence>
<evidence type="ECO:0000313" key="10">
    <source>
        <dbReference type="Proteomes" id="UP000321514"/>
    </source>
</evidence>
<dbReference type="PROSITE" id="PS51012">
    <property type="entry name" value="ABC_TM2"/>
    <property type="match status" value="1"/>
</dbReference>
<keyword evidence="4 5" id="KW-0472">Membrane</keyword>
<dbReference type="RefSeq" id="WP_046711771.1">
    <property type="nucleotide sequence ID" value="NZ_BJXR01000049.1"/>
</dbReference>
<dbReference type="InterPro" id="IPR013525">
    <property type="entry name" value="ABC2_TM"/>
</dbReference>
<dbReference type="InterPro" id="IPR052902">
    <property type="entry name" value="ABC-2_transporter"/>
</dbReference>
<feature type="domain" description="ABC transmembrane type-2" evidence="6">
    <location>
        <begin position="116"/>
        <end position="342"/>
    </location>
</feature>
<keyword evidence="3 5" id="KW-1133">Transmembrane helix</keyword>
<proteinExistence type="predicted"/>
<dbReference type="GO" id="GO:0140359">
    <property type="term" value="F:ABC-type transporter activity"/>
    <property type="evidence" value="ECO:0007669"/>
    <property type="project" value="InterPro"/>
</dbReference>
<dbReference type="AlphaFoldDB" id="A0A511TBU2"/>
<evidence type="ECO:0000256" key="1">
    <source>
        <dbReference type="ARBA" id="ARBA00004141"/>
    </source>
</evidence>
<feature type="transmembrane region" description="Helical" evidence="5">
    <location>
        <begin position="21"/>
        <end position="40"/>
    </location>
</feature>
<organism evidence="7 10">
    <name type="scientific">Myxococcus fulvus</name>
    <dbReference type="NCBI Taxonomy" id="33"/>
    <lineage>
        <taxon>Bacteria</taxon>
        <taxon>Pseudomonadati</taxon>
        <taxon>Myxococcota</taxon>
        <taxon>Myxococcia</taxon>
        <taxon>Myxococcales</taxon>
        <taxon>Cystobacterineae</taxon>
        <taxon>Myxococcaceae</taxon>
        <taxon>Myxococcus</taxon>
    </lineage>
</organism>
<dbReference type="OrthoDB" id="9778589at2"/>